<evidence type="ECO:0000313" key="12">
    <source>
        <dbReference type="Proteomes" id="UP000002522"/>
    </source>
</evidence>
<feature type="domain" description="ABC transmembrane type-1" evidence="10">
    <location>
        <begin position="82"/>
        <end position="300"/>
    </location>
</feature>
<dbReference type="EMBL" id="BA000026">
    <property type="protein sequence ID" value="BAC44723.1"/>
    <property type="molecule type" value="Genomic_DNA"/>
</dbReference>
<feature type="transmembrane region" description="Helical" evidence="9">
    <location>
        <begin position="498"/>
        <end position="516"/>
    </location>
</feature>
<dbReference type="AlphaFoldDB" id="Q8EUJ0"/>
<proteinExistence type="inferred from homology"/>
<sequence>MNIKKISRIEKLKFFSNSNQIIAGIIASFSGVLLFGILGFILYRAIEGFSSYGLKAILGTTDFNIAGTAGEPGTAVSFWMPFTATIITTFIALLIAVPLGIKTSIFLKFRVNKKYQKILRVAVETLAGIPSVIFGLFASQSLKMIVSWFGVSSYSVLNSSIMLAFMILPTIIAMTYDSLQSVDDSLLSNSIALGCTKTKAIYKVHKKAAKSGIIVGVILATGRAIGETMALSMLLQSENDYNQVLSSGNLLAILSSNIKTISVVISTNMFTESSNDTTKSLLFAFGFILFVIIMVLNLVVLRLTRTKKSVKLPKVLLLVKEYYQLFFSKLLLGIEYLFFPSWRKRKIVTENDMIMYIEKRNEEYKLRNIYTWYKFFWEIFSVLLCFVFLAWLSLNIISVGVGAWSSTNSTVFEYTKNTTGQALLNTVLIILVAILIALPISLLTAIYLNEFAKNKIAKKTIFFFLDCLGATPSILFGMFGLLFFIYTLGWTSQGIKGFSLIAGALTVSIVILPSFARSIQLALNEVPNEMRLNALALGSTKSQVVRRVVLPAAITGLATSVVLSIGRILSETAPLYLTAGITGSGQTALVNSGQTLTTRIYAQLTNTNLAESKNVMYESAFLTLLLILVLITIGYYVIPNWRIICLESKFISYKIKTKLQSLLNKNKIATA</sequence>
<dbReference type="KEGG" id="mpe:MYPE9360"/>
<gene>
    <name evidence="11" type="ordered locus">MYPE9360</name>
</gene>
<dbReference type="GO" id="GO:0055085">
    <property type="term" value="P:transmembrane transport"/>
    <property type="evidence" value="ECO:0007669"/>
    <property type="project" value="InterPro"/>
</dbReference>
<keyword evidence="4" id="KW-1003">Cell membrane</keyword>
<dbReference type="Pfam" id="PF00528">
    <property type="entry name" value="BPD_transp_1"/>
    <property type="match status" value="2"/>
</dbReference>
<dbReference type="Gene3D" id="1.10.3720.10">
    <property type="entry name" value="MetI-like"/>
    <property type="match status" value="2"/>
</dbReference>
<feature type="transmembrane region" description="Helical" evidence="9">
    <location>
        <begin position="282"/>
        <end position="302"/>
    </location>
</feature>
<dbReference type="PANTHER" id="PTHR30425">
    <property type="entry name" value="PHOSPHATE TRANSPORT SYSTEM PERMEASE PROTEIN PST"/>
    <property type="match status" value="1"/>
</dbReference>
<feature type="transmembrane region" description="Helical" evidence="9">
    <location>
        <begin position="213"/>
        <end position="235"/>
    </location>
</feature>
<dbReference type="eggNOG" id="COG0581">
    <property type="taxonomic scope" value="Bacteria"/>
</dbReference>
<feature type="transmembrane region" description="Helical" evidence="9">
    <location>
        <begin position="423"/>
        <end position="448"/>
    </location>
</feature>
<evidence type="ECO:0000256" key="4">
    <source>
        <dbReference type="ARBA" id="ARBA00022475"/>
    </source>
</evidence>
<feature type="transmembrane region" description="Helical" evidence="9">
    <location>
        <begin position="619"/>
        <end position="638"/>
    </location>
</feature>
<comment type="subcellular location">
    <subcellularLocation>
        <location evidence="1 9">Cell membrane</location>
        <topology evidence="1 9">Multi-pass membrane protein</topology>
    </subcellularLocation>
</comment>
<evidence type="ECO:0000256" key="6">
    <source>
        <dbReference type="ARBA" id="ARBA00022692"/>
    </source>
</evidence>
<feature type="transmembrane region" description="Helical" evidence="9">
    <location>
        <begin position="548"/>
        <end position="569"/>
    </location>
</feature>
<evidence type="ECO:0000256" key="1">
    <source>
        <dbReference type="ARBA" id="ARBA00004651"/>
    </source>
</evidence>
<dbReference type="PANTHER" id="PTHR30425:SF1">
    <property type="entry name" value="PHOSPHATE TRANSPORT SYSTEM PERMEASE PROTEIN PSTC"/>
    <property type="match status" value="1"/>
</dbReference>
<evidence type="ECO:0000256" key="2">
    <source>
        <dbReference type="ARBA" id="ARBA00007069"/>
    </source>
</evidence>
<organism evidence="11 12">
    <name type="scientific">Malacoplasma penetrans (strain HF-2)</name>
    <name type="common">Mycoplasma penetrans</name>
    <dbReference type="NCBI Taxonomy" id="272633"/>
    <lineage>
        <taxon>Bacteria</taxon>
        <taxon>Bacillati</taxon>
        <taxon>Mycoplasmatota</taxon>
        <taxon>Mycoplasmoidales</taxon>
        <taxon>Mycoplasmoidaceae</taxon>
        <taxon>Malacoplasma</taxon>
    </lineage>
</organism>
<keyword evidence="12" id="KW-1185">Reference proteome</keyword>
<protein>
    <submittedName>
        <fullName evidence="11">Phosphate ABC transporter permease PstA</fullName>
    </submittedName>
</protein>
<keyword evidence="7 9" id="KW-1133">Transmembrane helix</keyword>
<keyword evidence="8 9" id="KW-0472">Membrane</keyword>
<dbReference type="InParanoid" id="Q8EUJ0"/>
<feature type="transmembrane region" description="Helical" evidence="9">
    <location>
        <begin position="21"/>
        <end position="46"/>
    </location>
</feature>
<feature type="transmembrane region" description="Helical" evidence="9">
    <location>
        <begin position="145"/>
        <end position="168"/>
    </location>
</feature>
<keyword evidence="6 9" id="KW-0812">Transmembrane</keyword>
<feature type="transmembrane region" description="Helical" evidence="9">
    <location>
        <begin position="78"/>
        <end position="97"/>
    </location>
</feature>
<keyword evidence="5" id="KW-0592">Phosphate transport</keyword>
<accession>Q8EUJ0</accession>
<dbReference type="InterPro" id="IPR000515">
    <property type="entry name" value="MetI-like"/>
</dbReference>
<dbReference type="GO" id="GO:0006817">
    <property type="term" value="P:phosphate ion transport"/>
    <property type="evidence" value="ECO:0007669"/>
    <property type="project" value="UniProtKB-KW"/>
</dbReference>
<dbReference type="InterPro" id="IPR051124">
    <property type="entry name" value="Phosphate_Transport_Permease"/>
</dbReference>
<reference evidence="11 12" key="1">
    <citation type="journal article" date="2002" name="Nucleic Acids Res.">
        <title>The complete genomic sequence of Mycoplasma penetrans, an intracellular bacterial pathogen in humans.</title>
        <authorList>
            <person name="Sasaki Y."/>
            <person name="Ishikawa J."/>
            <person name="Yamashita A."/>
            <person name="Oshima K."/>
            <person name="Kenri T."/>
            <person name="Furuya K."/>
            <person name="Yoshino C."/>
            <person name="Horino A."/>
            <person name="Shiba T."/>
            <person name="Sasaki T."/>
            <person name="Hattori M."/>
        </authorList>
    </citation>
    <scope>NUCLEOTIDE SEQUENCE [LARGE SCALE GENOMIC DNA]</scope>
    <source>
        <strain evidence="11 12">HF-2</strain>
    </source>
</reference>
<name>Q8EUJ0_MALP2</name>
<keyword evidence="3 9" id="KW-0813">Transport</keyword>
<dbReference type="STRING" id="272633.gene:10732057"/>
<evidence type="ECO:0000256" key="5">
    <source>
        <dbReference type="ARBA" id="ARBA00022592"/>
    </source>
</evidence>
<dbReference type="SUPFAM" id="SSF161098">
    <property type="entry name" value="MetI-like"/>
    <property type="match status" value="2"/>
</dbReference>
<feature type="transmembrane region" description="Helical" evidence="9">
    <location>
        <begin position="322"/>
        <end position="339"/>
    </location>
</feature>
<dbReference type="CDD" id="cd06261">
    <property type="entry name" value="TM_PBP2"/>
    <property type="match status" value="2"/>
</dbReference>
<evidence type="ECO:0000259" key="10">
    <source>
        <dbReference type="PROSITE" id="PS50928"/>
    </source>
</evidence>
<dbReference type="Proteomes" id="UP000002522">
    <property type="component" value="Chromosome"/>
</dbReference>
<comment type="similarity">
    <text evidence="2">Belongs to the binding-protein-dependent transport system permease family. CysTW subfamily.</text>
</comment>
<evidence type="ECO:0000256" key="3">
    <source>
        <dbReference type="ARBA" id="ARBA00022448"/>
    </source>
</evidence>
<feature type="domain" description="ABC transmembrane type-1" evidence="10">
    <location>
        <begin position="423"/>
        <end position="634"/>
    </location>
</feature>
<dbReference type="eggNOG" id="COG0573">
    <property type="taxonomic scope" value="Bacteria"/>
</dbReference>
<dbReference type="GO" id="GO:0005886">
    <property type="term" value="C:plasma membrane"/>
    <property type="evidence" value="ECO:0007669"/>
    <property type="project" value="UniProtKB-SubCell"/>
</dbReference>
<evidence type="ECO:0000256" key="9">
    <source>
        <dbReference type="RuleBase" id="RU363032"/>
    </source>
</evidence>
<dbReference type="PROSITE" id="PS50928">
    <property type="entry name" value="ABC_TM1"/>
    <property type="match status" value="2"/>
</dbReference>
<evidence type="ECO:0000313" key="11">
    <source>
        <dbReference type="EMBL" id="BAC44723.1"/>
    </source>
</evidence>
<feature type="transmembrane region" description="Helical" evidence="9">
    <location>
        <begin position="118"/>
        <end position="139"/>
    </location>
</feature>
<feature type="transmembrane region" description="Helical" evidence="9">
    <location>
        <begin position="250"/>
        <end position="270"/>
    </location>
</feature>
<dbReference type="RefSeq" id="WP_011077752.1">
    <property type="nucleotide sequence ID" value="NC_004432.1"/>
</dbReference>
<feature type="transmembrane region" description="Helical" evidence="9">
    <location>
        <begin position="375"/>
        <end position="403"/>
    </location>
</feature>
<evidence type="ECO:0000256" key="8">
    <source>
        <dbReference type="ARBA" id="ARBA00023136"/>
    </source>
</evidence>
<dbReference type="InterPro" id="IPR035906">
    <property type="entry name" value="MetI-like_sf"/>
</dbReference>
<dbReference type="HOGENOM" id="CLU_023674_0_0_14"/>
<feature type="transmembrane region" description="Helical" evidence="9">
    <location>
        <begin position="460"/>
        <end position="486"/>
    </location>
</feature>
<evidence type="ECO:0000256" key="7">
    <source>
        <dbReference type="ARBA" id="ARBA00022989"/>
    </source>
</evidence>